<dbReference type="GO" id="GO:0006397">
    <property type="term" value="P:mRNA processing"/>
    <property type="evidence" value="ECO:0007669"/>
    <property type="project" value="InterPro"/>
</dbReference>
<dbReference type="PANTHER" id="PTHR21597">
    <property type="entry name" value="THO2 PROTEIN"/>
    <property type="match status" value="1"/>
</dbReference>
<dbReference type="Proteomes" id="UP001255856">
    <property type="component" value="Unassembled WGS sequence"/>
</dbReference>
<organism evidence="3 4">
    <name type="scientific">Prototheca wickerhamii</name>
    <dbReference type="NCBI Taxonomy" id="3111"/>
    <lineage>
        <taxon>Eukaryota</taxon>
        <taxon>Viridiplantae</taxon>
        <taxon>Chlorophyta</taxon>
        <taxon>core chlorophytes</taxon>
        <taxon>Trebouxiophyceae</taxon>
        <taxon>Chlorellales</taxon>
        <taxon>Chlorellaceae</taxon>
        <taxon>Prototheca</taxon>
    </lineage>
</organism>
<gene>
    <name evidence="3" type="ORF">QBZ16_000818</name>
</gene>
<reference evidence="3" key="1">
    <citation type="submission" date="2021-01" db="EMBL/GenBank/DDBJ databases">
        <authorList>
            <person name="Eckstrom K.M.E."/>
        </authorList>
    </citation>
    <scope>NUCLEOTIDE SEQUENCE</scope>
    <source>
        <strain evidence="3">UVCC 0001</strain>
    </source>
</reference>
<feature type="region of interest" description="Disordered" evidence="1">
    <location>
        <begin position="1"/>
        <end position="27"/>
    </location>
</feature>
<evidence type="ECO:0000259" key="2">
    <source>
        <dbReference type="Pfam" id="PF16134"/>
    </source>
</evidence>
<dbReference type="PANTHER" id="PTHR21597:SF0">
    <property type="entry name" value="THO COMPLEX SUBUNIT 2"/>
    <property type="match status" value="1"/>
</dbReference>
<accession>A0AAD9INW1</accession>
<evidence type="ECO:0000256" key="1">
    <source>
        <dbReference type="SAM" id="MobiDB-lite"/>
    </source>
</evidence>
<evidence type="ECO:0000313" key="4">
    <source>
        <dbReference type="Proteomes" id="UP001255856"/>
    </source>
</evidence>
<proteinExistence type="predicted"/>
<dbReference type="InterPro" id="IPR040007">
    <property type="entry name" value="Tho2"/>
</dbReference>
<keyword evidence="4" id="KW-1185">Reference proteome</keyword>
<dbReference type="EMBL" id="JASFZW010000001">
    <property type="protein sequence ID" value="KAK2080964.1"/>
    <property type="molecule type" value="Genomic_DNA"/>
</dbReference>
<comment type="caution">
    <text evidence="3">The sequence shown here is derived from an EMBL/GenBank/DDBJ whole genome shotgun (WGS) entry which is preliminary data.</text>
</comment>
<dbReference type="AlphaFoldDB" id="A0AAD9INW1"/>
<dbReference type="GO" id="GO:0003729">
    <property type="term" value="F:mRNA binding"/>
    <property type="evidence" value="ECO:0007669"/>
    <property type="project" value="TreeGrafter"/>
</dbReference>
<dbReference type="GO" id="GO:0006406">
    <property type="term" value="P:mRNA export from nucleus"/>
    <property type="evidence" value="ECO:0007669"/>
    <property type="project" value="InterPro"/>
</dbReference>
<evidence type="ECO:0000313" key="3">
    <source>
        <dbReference type="EMBL" id="KAK2080964.1"/>
    </source>
</evidence>
<name>A0AAD9INW1_PROWI</name>
<sequence>MAQKADMLDVEEVDGSDAVRSPEEAADDRSPEAYLLSLLKKVLGGDLEPQKLVAAIAAYDGRLQLEGSALALRLADAVWLAWAELEGSQDAEKKERLLAGLQHCLQGKLLSKRELLLTAESDLLEEAGIIVSRETWRRKEIRVNTKLVYQQRKFNLLREESEGYAKLTTLLHQSGAGRLTAETVPQVARDVLALIGFFDLDPNRVVSVLLGAWAEQAHNEAFLQLLAEFKQAEFKQVLGWEFERGVGSPHRDGLYQITNRLLEAGHVTLEEIMPHLDPPDDEFKAKLAQAGEELNAAVAKIGTVNLVEQGDRSTPGQFGLGRLTLDAQPLLDAFAHAAGQGNQKLALLAATLKGGLTAPARQLLAWAAAVGVEDVAAFPSVCDALLARLAAQLREHEPGAALGADALDTLSLIGLHLNRDVRVLTKLLRALRAALEGPAAAESRQQVCVGGWCLHALWTNSEGRHRL</sequence>
<protein>
    <recommendedName>
        <fullName evidence="2">THO complex subunit 2 N-terminal domain-containing protein</fullName>
    </recommendedName>
</protein>
<feature type="domain" description="THO complex subunit 2 N-terminal" evidence="2">
    <location>
        <begin position="97"/>
        <end position="226"/>
    </location>
</feature>
<dbReference type="GO" id="GO:0000445">
    <property type="term" value="C:THO complex part of transcription export complex"/>
    <property type="evidence" value="ECO:0007669"/>
    <property type="project" value="TreeGrafter"/>
</dbReference>
<dbReference type="Pfam" id="PF16134">
    <property type="entry name" value="THOC2_N"/>
    <property type="match status" value="1"/>
</dbReference>
<dbReference type="InterPro" id="IPR032302">
    <property type="entry name" value="THOC2_N"/>
</dbReference>